<name>A0ABN5F474_9FLAO</name>
<organism evidence="1 2">
    <name type="scientific">Polaribacter sejongensis</name>
    <dbReference type="NCBI Taxonomy" id="985043"/>
    <lineage>
        <taxon>Bacteria</taxon>
        <taxon>Pseudomonadati</taxon>
        <taxon>Bacteroidota</taxon>
        <taxon>Flavobacteriia</taxon>
        <taxon>Flavobacteriales</taxon>
        <taxon>Flavobacteriaceae</taxon>
    </lineage>
</organism>
<evidence type="ECO:0000313" key="1">
    <source>
        <dbReference type="EMBL" id="AUC21355.1"/>
    </source>
</evidence>
<keyword evidence="2" id="KW-1185">Reference proteome</keyword>
<sequence>MIINPKTPPKTETMQLIINNEVLNVPCCIIDCGLKPNRPNDLMKKTLPKTPAIVLPTIPNEYFLNSIPKPIAPIIPNKILSKEINVSVIILDLD</sequence>
<gene>
    <name evidence="1" type="ORF">BTO15_04185</name>
</gene>
<proteinExistence type="predicted"/>
<dbReference type="EMBL" id="CP019336">
    <property type="protein sequence ID" value="AUC21355.1"/>
    <property type="molecule type" value="Genomic_DNA"/>
</dbReference>
<evidence type="ECO:0000313" key="2">
    <source>
        <dbReference type="Proteomes" id="UP000232721"/>
    </source>
</evidence>
<dbReference type="Proteomes" id="UP000232721">
    <property type="component" value="Chromosome"/>
</dbReference>
<accession>A0ABN5F474</accession>
<protein>
    <submittedName>
        <fullName evidence="1">Uncharacterized protein</fullName>
    </submittedName>
</protein>
<reference evidence="1 2" key="1">
    <citation type="submission" date="2017-02" db="EMBL/GenBank/DDBJ databases">
        <title>Trade-off between light-utilization and light-protection in marine flavobacteria.</title>
        <authorList>
            <person name="Kumagai Y."/>
            <person name="Yoshizawa S."/>
            <person name="Kogure K."/>
            <person name="Iwasaki W."/>
        </authorList>
    </citation>
    <scope>NUCLEOTIDE SEQUENCE [LARGE SCALE GENOMIC DNA]</scope>
    <source>
        <strain evidence="1 2">KCTC 23670</strain>
    </source>
</reference>